<dbReference type="PANTHER" id="PTHR35525:SF3">
    <property type="entry name" value="BLL6575 PROTEIN"/>
    <property type="match status" value="1"/>
</dbReference>
<dbReference type="EMBL" id="JACHMB010000001">
    <property type="protein sequence ID" value="MBB5780468.1"/>
    <property type="molecule type" value="Genomic_DNA"/>
</dbReference>
<dbReference type="Gene3D" id="1.10.3300.10">
    <property type="entry name" value="Jann2411-like domain"/>
    <property type="match status" value="1"/>
</dbReference>
<comment type="caution">
    <text evidence="2">The sequence shown here is derived from an EMBL/GenBank/DDBJ whole genome shotgun (WGS) entry which is preliminary data.</text>
</comment>
<dbReference type="InterPro" id="IPR010852">
    <property type="entry name" value="ABATE"/>
</dbReference>
<sequence length="190" mass="20487">MTAAEFPILGTEPLAVELANTLYGTGAARLDFLPDARRVGQWFAEVSERHGVAVPMGPHAARVRMLRDCVHALLSAAVEGRVPDAALVERVNDFTAAAPTYLRLDWSGGAPAACRAGTVTGAAAVLGSIATCCVELLTGPQADRVRRCQGPGCSLFFVQTHSRRRWCHPSCGHRDRQARYYRRHHTPGAS</sequence>
<dbReference type="Pfam" id="PF11706">
    <property type="entry name" value="zf-CGNR"/>
    <property type="match status" value="1"/>
</dbReference>
<proteinExistence type="predicted"/>
<dbReference type="InterPro" id="IPR021005">
    <property type="entry name" value="Znf_CGNR"/>
</dbReference>
<evidence type="ECO:0000313" key="3">
    <source>
        <dbReference type="Proteomes" id="UP000579153"/>
    </source>
</evidence>
<evidence type="ECO:0000313" key="2">
    <source>
        <dbReference type="EMBL" id="MBB5780468.1"/>
    </source>
</evidence>
<keyword evidence="3" id="KW-1185">Reference proteome</keyword>
<feature type="domain" description="Zinc finger CGNR" evidence="1">
    <location>
        <begin position="144"/>
        <end position="184"/>
    </location>
</feature>
<dbReference type="AlphaFoldDB" id="A0A7W9GAZ6"/>
<dbReference type="InterPro" id="IPR023286">
    <property type="entry name" value="ABATE_dom_sf"/>
</dbReference>
<evidence type="ECO:0000259" key="1">
    <source>
        <dbReference type="Pfam" id="PF11706"/>
    </source>
</evidence>
<name>A0A7W9GAZ6_9ACTN</name>
<gene>
    <name evidence="2" type="ORF">HD596_007224</name>
</gene>
<dbReference type="Pfam" id="PF07336">
    <property type="entry name" value="ABATE"/>
    <property type="match status" value="1"/>
</dbReference>
<protein>
    <submittedName>
        <fullName evidence="2">Putative RNA-binding Zn ribbon-like protein</fullName>
    </submittedName>
</protein>
<reference evidence="2 3" key="1">
    <citation type="submission" date="2020-08" db="EMBL/GenBank/DDBJ databases">
        <title>Sequencing the genomes of 1000 actinobacteria strains.</title>
        <authorList>
            <person name="Klenk H.-P."/>
        </authorList>
    </citation>
    <scope>NUCLEOTIDE SEQUENCE [LARGE SCALE GENOMIC DNA]</scope>
    <source>
        <strain evidence="2 3">DSM 45507</strain>
    </source>
</reference>
<organism evidence="2 3">
    <name type="scientific">Nonomuraea jabiensis</name>
    <dbReference type="NCBI Taxonomy" id="882448"/>
    <lineage>
        <taxon>Bacteria</taxon>
        <taxon>Bacillati</taxon>
        <taxon>Actinomycetota</taxon>
        <taxon>Actinomycetes</taxon>
        <taxon>Streptosporangiales</taxon>
        <taxon>Streptosporangiaceae</taxon>
        <taxon>Nonomuraea</taxon>
    </lineage>
</organism>
<dbReference type="Proteomes" id="UP000579153">
    <property type="component" value="Unassembled WGS sequence"/>
</dbReference>
<dbReference type="PANTHER" id="PTHR35525">
    <property type="entry name" value="BLL6575 PROTEIN"/>
    <property type="match status" value="1"/>
</dbReference>
<dbReference type="SUPFAM" id="SSF160904">
    <property type="entry name" value="Jann2411-like"/>
    <property type="match status" value="1"/>
</dbReference>
<dbReference type="RefSeq" id="WP_185073928.1">
    <property type="nucleotide sequence ID" value="NZ_JACHMB010000001.1"/>
</dbReference>
<accession>A0A7W9GAZ6</accession>